<name>A0A1H6EXZ2_9ACTN</name>
<protein>
    <submittedName>
        <fullName evidence="5">Methyltransferase domain-containing protein</fullName>
    </submittedName>
</protein>
<dbReference type="CDD" id="cd02440">
    <property type="entry name" value="AdoMet_MTases"/>
    <property type="match status" value="1"/>
</dbReference>
<dbReference type="GO" id="GO:0032259">
    <property type="term" value="P:methylation"/>
    <property type="evidence" value="ECO:0007669"/>
    <property type="project" value="UniProtKB-KW"/>
</dbReference>
<evidence type="ECO:0000256" key="3">
    <source>
        <dbReference type="ARBA" id="ARBA00022691"/>
    </source>
</evidence>
<keyword evidence="2 5" id="KW-0808">Transferase</keyword>
<dbReference type="PROSITE" id="PS51585">
    <property type="entry name" value="SAM_MT_TPMT"/>
    <property type="match status" value="1"/>
</dbReference>
<dbReference type="EMBL" id="FNVT01000022">
    <property type="protein sequence ID" value="SEH01836.1"/>
    <property type="molecule type" value="Genomic_DNA"/>
</dbReference>
<dbReference type="SUPFAM" id="SSF53335">
    <property type="entry name" value="S-adenosyl-L-methionine-dependent methyltransferases"/>
    <property type="match status" value="1"/>
</dbReference>
<dbReference type="InterPro" id="IPR008854">
    <property type="entry name" value="TPMT"/>
</dbReference>
<gene>
    <name evidence="5" type="ORF">SAMN05444920_12287</name>
</gene>
<keyword evidence="3" id="KW-0949">S-adenosyl-L-methionine</keyword>
<dbReference type="AlphaFoldDB" id="A0A1H6EXZ2"/>
<dbReference type="Gene3D" id="3.40.50.150">
    <property type="entry name" value="Vaccinia Virus protein VP39"/>
    <property type="match status" value="1"/>
</dbReference>
<accession>A0A1H6EXZ2</accession>
<dbReference type="GO" id="GO:0008757">
    <property type="term" value="F:S-adenosylmethionine-dependent methyltransferase activity"/>
    <property type="evidence" value="ECO:0007669"/>
    <property type="project" value="InterPro"/>
</dbReference>
<reference evidence="5 6" key="1">
    <citation type="submission" date="2016-10" db="EMBL/GenBank/DDBJ databases">
        <authorList>
            <person name="de Groot N.N."/>
        </authorList>
    </citation>
    <scope>NUCLEOTIDE SEQUENCE [LARGE SCALE GENOMIC DNA]</scope>
    <source>
        <strain evidence="5 6">CGMCC 4.7037</strain>
    </source>
</reference>
<dbReference type="OrthoDB" id="9786503at2"/>
<proteinExistence type="predicted"/>
<evidence type="ECO:0000313" key="5">
    <source>
        <dbReference type="EMBL" id="SEH01836.1"/>
    </source>
</evidence>
<dbReference type="InterPro" id="IPR041698">
    <property type="entry name" value="Methyltransf_25"/>
</dbReference>
<dbReference type="Pfam" id="PF13649">
    <property type="entry name" value="Methyltransf_25"/>
    <property type="match status" value="1"/>
</dbReference>
<evidence type="ECO:0000259" key="4">
    <source>
        <dbReference type="Pfam" id="PF13649"/>
    </source>
</evidence>
<evidence type="ECO:0000256" key="2">
    <source>
        <dbReference type="ARBA" id="ARBA00022679"/>
    </source>
</evidence>
<feature type="domain" description="Methyltransferase" evidence="4">
    <location>
        <begin position="45"/>
        <end position="139"/>
    </location>
</feature>
<evidence type="ECO:0000256" key="1">
    <source>
        <dbReference type="ARBA" id="ARBA00022603"/>
    </source>
</evidence>
<organism evidence="5 6">
    <name type="scientific">Nonomuraea solani</name>
    <dbReference type="NCBI Taxonomy" id="1144553"/>
    <lineage>
        <taxon>Bacteria</taxon>
        <taxon>Bacillati</taxon>
        <taxon>Actinomycetota</taxon>
        <taxon>Actinomycetes</taxon>
        <taxon>Streptosporangiales</taxon>
        <taxon>Streptosporangiaceae</taxon>
        <taxon>Nonomuraea</taxon>
    </lineage>
</organism>
<sequence length="195" mass="21153">MSERWFRFLYRIRLTPWETRGPVPELVEAVDGTAGFPALPAGRALDIGCGTGTHVIWLAGRGWDAAGVDLTPVAIARAREKAERAGVQARWYVGDFMDPAGLGLGDGYGLLFDRGCLHSVPPGDRDAYVRAVTRIAAPGAVLLLLGCYPSRGPWPKPAGIAKGEVAARFADGWKLEADEDRERGHAAFYRLQRVP</sequence>
<evidence type="ECO:0000313" key="6">
    <source>
        <dbReference type="Proteomes" id="UP000236732"/>
    </source>
</evidence>
<keyword evidence="1 5" id="KW-0489">Methyltransferase</keyword>
<keyword evidence="6" id="KW-1185">Reference proteome</keyword>
<dbReference type="Proteomes" id="UP000236732">
    <property type="component" value="Unassembled WGS sequence"/>
</dbReference>
<dbReference type="RefSeq" id="WP_103962914.1">
    <property type="nucleotide sequence ID" value="NZ_FNVT01000022.1"/>
</dbReference>
<dbReference type="InterPro" id="IPR029063">
    <property type="entry name" value="SAM-dependent_MTases_sf"/>
</dbReference>